<proteinExistence type="inferred from homology"/>
<dbReference type="Proteomes" id="UP000184600">
    <property type="component" value="Unassembled WGS sequence"/>
</dbReference>
<dbReference type="EMBL" id="FRFG01000028">
    <property type="protein sequence ID" value="SHO56813.1"/>
    <property type="molecule type" value="Genomic_DNA"/>
</dbReference>
<evidence type="ECO:0000256" key="3">
    <source>
        <dbReference type="ARBA" id="ARBA00011002"/>
    </source>
</evidence>
<name>A0A1M7YWB8_9VIBR</name>
<dbReference type="GO" id="GO:0016163">
    <property type="term" value="F:nitrogenase activity"/>
    <property type="evidence" value="ECO:0007669"/>
    <property type="project" value="InterPro"/>
</dbReference>
<evidence type="ECO:0000256" key="1">
    <source>
        <dbReference type="ARBA" id="ARBA00003171"/>
    </source>
</evidence>
<dbReference type="SUPFAM" id="SSF53807">
    <property type="entry name" value="Helical backbone' metal receptor"/>
    <property type="match status" value="1"/>
</dbReference>
<comment type="similarity">
    <text evidence="3 6">Belongs to the NifD/NifK/NifE/NifN family.</text>
</comment>
<evidence type="ECO:0000256" key="2">
    <source>
        <dbReference type="ARBA" id="ARBA00005155"/>
    </source>
</evidence>
<dbReference type="AlphaFoldDB" id="A0A1M7YWB8"/>
<gene>
    <name evidence="8" type="primary">nifD_1</name>
    <name evidence="8" type="ORF">VQ7734_02582</name>
</gene>
<comment type="pathway">
    <text evidence="2">Cofactor biosynthesis; Fe-Mo cofactor biosynthesis.</text>
</comment>
<keyword evidence="8" id="KW-0560">Oxidoreductase</keyword>
<sequence>MKQSEIKLLQDEPACEHNSGSKSGCSKATPGATAGGCCFDGAQISLLPIADVGHIVHGPIACAGNSWNNRGTRATGRNLFRYGFTTDLNEQDVIMGRAEKRLLHAIKQLITEYQPPAVFVYMTCVPALEGNDIEAICALAQEKWEIPVIAVDAAGFYGNKNLGNRIAGNVMVEKVAGTAEPPQKPVMSHDPSRQVHDIVLIGEYNIAGEFWHVSPLFEELGLRVLCCMAGDTQFHQIQTIHRADAAMVVCSRAQINVARKLEEKWDVPWFEGSFYGIDDTSLALRSFARLLNDPKLTEETEALIEREETRTRQLLAPFRQQLSGKKALLYTGGVKSWSVITALKELGIEVVATGTRKSTQSDKKRIIEIMGEDALMLDEGGARLLLDTYYQHNADVMIAGGRNMYTALKARLPFLDINQEREHAYAGYRGMVTLAEELCRTINSPVWQAARSPAPWSGNVTSPVSQTVELMSLNHQNRIHPDHQ</sequence>
<accession>A0A1M7YWB8</accession>
<dbReference type="Gene3D" id="3.40.50.1980">
    <property type="entry name" value="Nitrogenase molybdenum iron protein domain"/>
    <property type="match status" value="1"/>
</dbReference>
<evidence type="ECO:0000256" key="6">
    <source>
        <dbReference type="RuleBase" id="RU004021"/>
    </source>
</evidence>
<evidence type="ECO:0000256" key="4">
    <source>
        <dbReference type="ARBA" id="ARBA00013280"/>
    </source>
</evidence>
<dbReference type="PANTHER" id="PTHR42956">
    <property type="entry name" value="NITROGENASE IRON-MOLYBDENUM COFACTOR BIOSYNTHESIS PROTEIN NIFE"/>
    <property type="match status" value="1"/>
</dbReference>
<evidence type="ECO:0000313" key="8">
    <source>
        <dbReference type="EMBL" id="SHO56813.1"/>
    </source>
</evidence>
<keyword evidence="5 6" id="KW-0535">Nitrogen fixation</keyword>
<dbReference type="OrthoDB" id="9762718at2"/>
<dbReference type="PROSITE" id="PS00699">
    <property type="entry name" value="NITROGENASE_1_1"/>
    <property type="match status" value="1"/>
</dbReference>
<dbReference type="NCBIfam" id="TIGR01283">
    <property type="entry name" value="nifE"/>
    <property type="match status" value="1"/>
</dbReference>
<comment type="function">
    <text evidence="1">This protein may play a role in the biosynthesis of the prosthetic group of nitrogenase (FeMo cofactor).</text>
</comment>
<evidence type="ECO:0000259" key="7">
    <source>
        <dbReference type="Pfam" id="PF00148"/>
    </source>
</evidence>
<dbReference type="InterPro" id="IPR049939">
    <property type="entry name" value="NifE-like"/>
</dbReference>
<dbReference type="GO" id="GO:0065003">
    <property type="term" value="P:protein-containing complex assembly"/>
    <property type="evidence" value="ECO:0007669"/>
    <property type="project" value="InterPro"/>
</dbReference>
<dbReference type="RefSeq" id="WP_073583155.1">
    <property type="nucleotide sequence ID" value="NZ_AP024897.1"/>
</dbReference>
<evidence type="ECO:0000256" key="5">
    <source>
        <dbReference type="ARBA" id="ARBA00023231"/>
    </source>
</evidence>
<reference evidence="9" key="1">
    <citation type="submission" date="2016-12" db="EMBL/GenBank/DDBJ databases">
        <authorList>
            <person name="Rodrigo-Torres L."/>
            <person name="Arahal R.D."/>
            <person name="Lucena T."/>
        </authorList>
    </citation>
    <scope>NUCLEOTIDE SEQUENCE [LARGE SCALE GENOMIC DNA]</scope>
</reference>
<dbReference type="InterPro" id="IPR000510">
    <property type="entry name" value="Nase/OxRdtase_comp1"/>
</dbReference>
<feature type="domain" description="Nitrogenase/oxidoreductase component 1" evidence="7">
    <location>
        <begin position="37"/>
        <end position="442"/>
    </location>
</feature>
<dbReference type="InterPro" id="IPR000318">
    <property type="entry name" value="Nase_comp1_CS"/>
</dbReference>
<protein>
    <recommendedName>
        <fullName evidence="4">Nitrogenase iron-molybdenum cofactor biosynthesis protein NifE</fullName>
    </recommendedName>
</protein>
<dbReference type="UniPathway" id="UPA00782"/>
<evidence type="ECO:0000313" key="9">
    <source>
        <dbReference type="Proteomes" id="UP000184600"/>
    </source>
</evidence>
<dbReference type="STRING" id="1117707.VQ7734_02582"/>
<dbReference type="InterPro" id="IPR005973">
    <property type="entry name" value="NifE"/>
</dbReference>
<keyword evidence="9" id="KW-1185">Reference proteome</keyword>
<dbReference type="Gene3D" id="3.40.50.12380">
    <property type="entry name" value="Nitrogenase MoFe cofactor biosynthesis protein NifE, C-terminal"/>
    <property type="match status" value="1"/>
</dbReference>
<dbReference type="Pfam" id="PF00148">
    <property type="entry name" value="Oxidored_nitro"/>
    <property type="match status" value="1"/>
</dbReference>
<dbReference type="PANTHER" id="PTHR42956:SF1">
    <property type="entry name" value="NITROGENASE IRON-MOLYBDENUM COFACTOR BIOSYNTHESIS PROTEIN NIFE"/>
    <property type="match status" value="1"/>
</dbReference>
<organism evidence="8 9">
    <name type="scientific">Vibrio quintilis</name>
    <dbReference type="NCBI Taxonomy" id="1117707"/>
    <lineage>
        <taxon>Bacteria</taxon>
        <taxon>Pseudomonadati</taxon>
        <taxon>Pseudomonadota</taxon>
        <taxon>Gammaproteobacteria</taxon>
        <taxon>Vibrionales</taxon>
        <taxon>Vibrionaceae</taxon>
        <taxon>Vibrio</taxon>
    </lineage>
</organism>